<dbReference type="EMBL" id="RAWE01000055">
    <property type="protein sequence ID" value="RKH02400.1"/>
    <property type="molecule type" value="Genomic_DNA"/>
</dbReference>
<comment type="caution">
    <text evidence="2">The sequence shown here is derived from an EMBL/GenBank/DDBJ whole genome shotgun (WGS) entry which is preliminary data.</text>
</comment>
<protein>
    <submittedName>
        <fullName evidence="2">Serine/threonine protein kinase</fullName>
    </submittedName>
</protein>
<proteinExistence type="predicted"/>
<keyword evidence="2" id="KW-0723">Serine/threonine-protein kinase</keyword>
<dbReference type="GO" id="GO:0004674">
    <property type="term" value="F:protein serine/threonine kinase activity"/>
    <property type="evidence" value="ECO:0007669"/>
    <property type="project" value="UniProtKB-KW"/>
</dbReference>
<keyword evidence="2" id="KW-0808">Transferase</keyword>
<sequence>LPTAEVSPPIRARSPWVGFAAGGAALLVVGGGLWWAWLQRAPEVTLGEGPDRTPVVVAPAPTPAPTPVELLETDAGTKTVEVPPVKPPPPPDDGWNEARVARLVDDVYRLNKSSKELTRAAKLVQTCVDAVPDNADCRLAAGLTYERLRAFDKSALHYRAFLQNAPTTDLRRGAVSERLSALPQRKPLEQTPANESDLESSRSAVLLHLTQGRLKEALDAASQCVTRLPREPECHLLQGDVLAKMNQVQESTRSYERFLALAPADHPRRPSVLRKLVELRATAP</sequence>
<feature type="region of interest" description="Disordered" evidence="1">
    <location>
        <begin position="181"/>
        <end position="201"/>
    </location>
</feature>
<keyword evidence="2" id="KW-0418">Kinase</keyword>
<feature type="non-terminal residue" evidence="2">
    <location>
        <position position="1"/>
    </location>
</feature>
<dbReference type="RefSeq" id="WP_147450180.1">
    <property type="nucleotide sequence ID" value="NZ_RAWE01000055.1"/>
</dbReference>
<dbReference type="Pfam" id="PF13432">
    <property type="entry name" value="TPR_16"/>
    <property type="match status" value="1"/>
</dbReference>
<keyword evidence="3" id="KW-1185">Reference proteome</keyword>
<dbReference type="InterPro" id="IPR011990">
    <property type="entry name" value="TPR-like_helical_dom_sf"/>
</dbReference>
<accession>A0A3A8K304</accession>
<gene>
    <name evidence="2" type="ORF">D7X32_17220</name>
</gene>
<dbReference type="OrthoDB" id="5526801at2"/>
<evidence type="ECO:0000256" key="1">
    <source>
        <dbReference type="SAM" id="MobiDB-lite"/>
    </source>
</evidence>
<evidence type="ECO:0000313" key="2">
    <source>
        <dbReference type="EMBL" id="RKH02400.1"/>
    </source>
</evidence>
<dbReference type="Proteomes" id="UP000268313">
    <property type="component" value="Unassembled WGS sequence"/>
</dbReference>
<evidence type="ECO:0000313" key="3">
    <source>
        <dbReference type="Proteomes" id="UP000268313"/>
    </source>
</evidence>
<dbReference type="AlphaFoldDB" id="A0A3A8K304"/>
<organism evidence="2 3">
    <name type="scientific">Corallococcus carmarthensis</name>
    <dbReference type="NCBI Taxonomy" id="2316728"/>
    <lineage>
        <taxon>Bacteria</taxon>
        <taxon>Pseudomonadati</taxon>
        <taxon>Myxococcota</taxon>
        <taxon>Myxococcia</taxon>
        <taxon>Myxococcales</taxon>
        <taxon>Cystobacterineae</taxon>
        <taxon>Myxococcaceae</taxon>
        <taxon>Corallococcus</taxon>
    </lineage>
</organism>
<name>A0A3A8K304_9BACT</name>
<dbReference type="SUPFAM" id="SSF48452">
    <property type="entry name" value="TPR-like"/>
    <property type="match status" value="1"/>
</dbReference>
<dbReference type="Gene3D" id="1.25.40.10">
    <property type="entry name" value="Tetratricopeptide repeat domain"/>
    <property type="match status" value="1"/>
</dbReference>
<reference evidence="3" key="1">
    <citation type="submission" date="2018-09" db="EMBL/GenBank/DDBJ databases">
        <authorList>
            <person name="Livingstone P.G."/>
            <person name="Whitworth D.E."/>
        </authorList>
    </citation>
    <scope>NUCLEOTIDE SEQUENCE [LARGE SCALE GENOMIC DNA]</scope>
    <source>
        <strain evidence="3">CA043D</strain>
    </source>
</reference>